<gene>
    <name evidence="7" type="ORF">C5L14_14035</name>
</gene>
<dbReference type="Gene3D" id="3.40.190.10">
    <property type="entry name" value="Periplasmic binding protein-like II"/>
    <property type="match status" value="2"/>
</dbReference>
<evidence type="ECO:0000313" key="7">
    <source>
        <dbReference type="EMBL" id="PRH86459.1"/>
    </source>
</evidence>
<dbReference type="PROSITE" id="PS01039">
    <property type="entry name" value="SBP_BACTERIAL_3"/>
    <property type="match status" value="1"/>
</dbReference>
<dbReference type="OrthoDB" id="9807134at2"/>
<dbReference type="EMBL" id="PUEJ01000005">
    <property type="protein sequence ID" value="PRH86459.1"/>
    <property type="molecule type" value="Genomic_DNA"/>
</dbReference>
<comment type="subcellular location">
    <subcellularLocation>
        <location evidence="1">Cell envelope</location>
    </subcellularLocation>
</comment>
<organism evidence="7 8">
    <name type="scientific">Labrys okinawensis</name>
    <dbReference type="NCBI Taxonomy" id="346911"/>
    <lineage>
        <taxon>Bacteria</taxon>
        <taxon>Pseudomonadati</taxon>
        <taxon>Pseudomonadota</taxon>
        <taxon>Alphaproteobacteria</taxon>
        <taxon>Hyphomicrobiales</taxon>
        <taxon>Xanthobacteraceae</taxon>
        <taxon>Labrys</taxon>
    </lineage>
</organism>
<keyword evidence="3 5" id="KW-0732">Signal</keyword>
<dbReference type="SMART" id="SM00062">
    <property type="entry name" value="PBPb"/>
    <property type="match status" value="1"/>
</dbReference>
<keyword evidence="8" id="KW-1185">Reference proteome</keyword>
<dbReference type="Proteomes" id="UP000237682">
    <property type="component" value="Unassembled WGS sequence"/>
</dbReference>
<evidence type="ECO:0000256" key="3">
    <source>
        <dbReference type="ARBA" id="ARBA00022729"/>
    </source>
</evidence>
<evidence type="ECO:0000256" key="1">
    <source>
        <dbReference type="ARBA" id="ARBA00004196"/>
    </source>
</evidence>
<comment type="similarity">
    <text evidence="2 4">Belongs to the bacterial solute-binding protein 3 family.</text>
</comment>
<feature type="domain" description="Solute-binding protein family 3/N-terminal" evidence="6">
    <location>
        <begin position="27"/>
        <end position="252"/>
    </location>
</feature>
<evidence type="ECO:0000313" key="8">
    <source>
        <dbReference type="Proteomes" id="UP000237682"/>
    </source>
</evidence>
<dbReference type="InterPro" id="IPR018313">
    <property type="entry name" value="SBP_3_CS"/>
</dbReference>
<accession>A0A2S9QAT7</accession>
<dbReference type="SUPFAM" id="SSF53850">
    <property type="entry name" value="Periplasmic binding protein-like II"/>
    <property type="match status" value="1"/>
</dbReference>
<evidence type="ECO:0000256" key="2">
    <source>
        <dbReference type="ARBA" id="ARBA00010333"/>
    </source>
</evidence>
<dbReference type="Pfam" id="PF00497">
    <property type="entry name" value="SBP_bac_3"/>
    <property type="match status" value="1"/>
</dbReference>
<dbReference type="GO" id="GO:0030313">
    <property type="term" value="C:cell envelope"/>
    <property type="evidence" value="ECO:0007669"/>
    <property type="project" value="UniProtKB-SubCell"/>
</dbReference>
<comment type="caution">
    <text evidence="7">The sequence shown here is derived from an EMBL/GenBank/DDBJ whole genome shotgun (WGS) entry which is preliminary data.</text>
</comment>
<dbReference type="PANTHER" id="PTHR35936">
    <property type="entry name" value="MEMBRANE-BOUND LYTIC MUREIN TRANSGLYCOSYLASE F"/>
    <property type="match status" value="1"/>
</dbReference>
<evidence type="ECO:0000256" key="4">
    <source>
        <dbReference type="RuleBase" id="RU003744"/>
    </source>
</evidence>
<feature type="signal peptide" evidence="5">
    <location>
        <begin position="1"/>
        <end position="25"/>
    </location>
</feature>
<dbReference type="AlphaFoldDB" id="A0A2S9QAT7"/>
<dbReference type="RefSeq" id="WP_105862689.1">
    <property type="nucleotide sequence ID" value="NZ_PUEJ01000005.1"/>
</dbReference>
<proteinExistence type="inferred from homology"/>
<name>A0A2S9QAT7_9HYPH</name>
<protein>
    <submittedName>
        <fullName evidence="7">Amino acid ABC transporter</fullName>
    </submittedName>
</protein>
<reference evidence="7 8" key="1">
    <citation type="submission" date="2018-02" db="EMBL/GenBank/DDBJ databases">
        <title>Whole genome sequencing of endophytic bacterium.</title>
        <authorList>
            <person name="Eedara R."/>
            <person name="Podile A.R."/>
        </authorList>
    </citation>
    <scope>NUCLEOTIDE SEQUENCE [LARGE SCALE GENOMIC DNA]</scope>
    <source>
        <strain evidence="7 8">RP1T</strain>
    </source>
</reference>
<evidence type="ECO:0000259" key="6">
    <source>
        <dbReference type="SMART" id="SM00062"/>
    </source>
</evidence>
<dbReference type="PANTHER" id="PTHR35936:SF17">
    <property type="entry name" value="ARGININE-BINDING EXTRACELLULAR PROTEIN ARTP"/>
    <property type="match status" value="1"/>
</dbReference>
<dbReference type="InterPro" id="IPR001638">
    <property type="entry name" value="Solute-binding_3/MltF_N"/>
</dbReference>
<feature type="chain" id="PRO_5015480697" evidence="5">
    <location>
        <begin position="26"/>
        <end position="258"/>
    </location>
</feature>
<sequence length="258" mass="27774">MKHFSAKLLMATAFLCGAAFASAQADTIKVSVAAEPYPPFASKDASGQWVGFEVDLAKAVCKAAKLDCEIVATAWDGIIPALIAKKIDVIWASMTITPERSAQIGFTIRYYNTPPEFIGNKADKFEFTPEGMKGKSIGVQTSTIHAQYVQKTYPDADIKSYGTQDAANADLAAGRLDLVMADAAALDDFLAGKDGQCCEMKQFPKDPVFEAGVGGGLRKEDTDLKAKLDEGIKAVYANGEFDAIQKKYFKYNVGTPPK</sequence>
<evidence type="ECO:0000256" key="5">
    <source>
        <dbReference type="SAM" id="SignalP"/>
    </source>
</evidence>